<keyword evidence="2" id="KW-1133">Transmembrane helix</keyword>
<feature type="transmembrane region" description="Helical" evidence="2">
    <location>
        <begin position="250"/>
        <end position="268"/>
    </location>
</feature>
<dbReference type="InterPro" id="IPR002541">
    <property type="entry name" value="Cyt_c_assembly"/>
</dbReference>
<protein>
    <recommendedName>
        <fullName evidence="3">Cytochrome c assembly protein domain-containing protein</fullName>
    </recommendedName>
</protein>
<reference evidence="4 5" key="1">
    <citation type="submission" date="2019-11" db="EMBL/GenBank/DDBJ databases">
        <title>Venatorbacter sp. nov. a predator of Campylobacter and other Gram-negative bacteria.</title>
        <authorList>
            <person name="Saeedi A."/>
            <person name="Cummings N.J."/>
            <person name="Connerton I.F."/>
            <person name="Connerton P.L."/>
        </authorList>
    </citation>
    <scope>NUCLEOTIDE SEQUENCE [LARGE SCALE GENOMIC DNA]</scope>
    <source>
        <strain evidence="4">XL5</strain>
    </source>
</reference>
<feature type="transmembrane region" description="Helical" evidence="2">
    <location>
        <begin position="132"/>
        <end position="150"/>
    </location>
</feature>
<dbReference type="EMBL" id="CP046056">
    <property type="protein sequence ID" value="QQD23658.1"/>
    <property type="molecule type" value="Genomic_DNA"/>
</dbReference>
<gene>
    <name evidence="4" type="ORF">GJQ55_03770</name>
</gene>
<dbReference type="PANTHER" id="PTHR38034">
    <property type="entry name" value="INNER MEMBRANE PROTEIN YPJD"/>
    <property type="match status" value="1"/>
</dbReference>
<dbReference type="GO" id="GO:0005886">
    <property type="term" value="C:plasma membrane"/>
    <property type="evidence" value="ECO:0007669"/>
    <property type="project" value="TreeGrafter"/>
</dbReference>
<dbReference type="Pfam" id="PF01578">
    <property type="entry name" value="Cytochrom_C_asm"/>
    <property type="match status" value="1"/>
</dbReference>
<sequence>MTQTHKNSARSIPRHRPGPKHALLPMPALCETAALDRRSGMSGLVAAVPAAGFYLWAAYRQWQTLSGQAPANRSQVLTGTMVGALLHLVYLGLAMLGQPQINFALFEVGSLIAWVVVLLLLFSSWRKPVDNLLVGLLPIASLLLLIAAITDVQAPLPELSYALTWHILLSILAYSVFSIAAVQSILLWLQDRALKARQTRGLVQALPSLQTMDALLFEMIWLGMLLLTAAFAIGLPVVWDLKAQHLLHKVAFASIGWLVFATLLFGRYRFGWRGIIASRWTLTGTAFLILSYMGTKFVLELLLQQP</sequence>
<keyword evidence="2" id="KW-0472">Membrane</keyword>
<keyword evidence="2" id="KW-0812">Transmembrane</keyword>
<dbReference type="Proteomes" id="UP000596074">
    <property type="component" value="Chromosome"/>
</dbReference>
<accession>A0A9E8FJK5</accession>
<evidence type="ECO:0000256" key="1">
    <source>
        <dbReference type="SAM" id="MobiDB-lite"/>
    </source>
</evidence>
<dbReference type="KEGG" id="vcw:GJQ55_03770"/>
<feature type="compositionally biased region" description="Polar residues" evidence="1">
    <location>
        <begin position="1"/>
        <end position="10"/>
    </location>
</feature>
<dbReference type="InterPro" id="IPR052372">
    <property type="entry name" value="YpjD/HemX"/>
</dbReference>
<evidence type="ECO:0000313" key="5">
    <source>
        <dbReference type="Proteomes" id="UP000596074"/>
    </source>
</evidence>
<dbReference type="AlphaFoldDB" id="A0A9E8FJK5"/>
<proteinExistence type="predicted"/>
<name>A0A9E8FJK5_9GAMM</name>
<keyword evidence="5" id="KW-1185">Reference proteome</keyword>
<feature type="domain" description="Cytochrome c assembly protein" evidence="3">
    <location>
        <begin position="97"/>
        <end position="302"/>
    </location>
</feature>
<feature type="region of interest" description="Disordered" evidence="1">
    <location>
        <begin position="1"/>
        <end position="23"/>
    </location>
</feature>
<dbReference type="GO" id="GO:0017004">
    <property type="term" value="P:cytochrome complex assembly"/>
    <property type="evidence" value="ECO:0007669"/>
    <property type="project" value="InterPro"/>
</dbReference>
<feature type="transmembrane region" description="Helical" evidence="2">
    <location>
        <begin position="76"/>
        <end position="97"/>
    </location>
</feature>
<dbReference type="PANTHER" id="PTHR38034:SF1">
    <property type="entry name" value="INNER MEMBRANE PROTEIN YPJD"/>
    <property type="match status" value="1"/>
</dbReference>
<feature type="transmembrane region" description="Helical" evidence="2">
    <location>
        <begin position="103"/>
        <end position="125"/>
    </location>
</feature>
<dbReference type="GO" id="GO:0020037">
    <property type="term" value="F:heme binding"/>
    <property type="evidence" value="ECO:0007669"/>
    <property type="project" value="InterPro"/>
</dbReference>
<organism evidence="4 5">
    <name type="scientific">Venatoribacter cucullus</name>
    <dbReference type="NCBI Taxonomy" id="2661630"/>
    <lineage>
        <taxon>Bacteria</taxon>
        <taxon>Pseudomonadati</taxon>
        <taxon>Pseudomonadota</taxon>
        <taxon>Gammaproteobacteria</taxon>
        <taxon>Oceanospirillales</taxon>
        <taxon>Oceanospirillaceae</taxon>
        <taxon>Venatoribacter</taxon>
    </lineage>
</organism>
<feature type="transmembrane region" description="Helical" evidence="2">
    <location>
        <begin position="162"/>
        <end position="189"/>
    </location>
</feature>
<evidence type="ECO:0000259" key="3">
    <source>
        <dbReference type="Pfam" id="PF01578"/>
    </source>
</evidence>
<feature type="transmembrane region" description="Helical" evidence="2">
    <location>
        <begin position="280"/>
        <end position="299"/>
    </location>
</feature>
<evidence type="ECO:0000256" key="2">
    <source>
        <dbReference type="SAM" id="Phobius"/>
    </source>
</evidence>
<feature type="transmembrane region" description="Helical" evidence="2">
    <location>
        <begin position="215"/>
        <end position="238"/>
    </location>
</feature>
<evidence type="ECO:0000313" key="4">
    <source>
        <dbReference type="EMBL" id="QQD23658.1"/>
    </source>
</evidence>